<gene>
    <name evidence="12" type="ORF">IAB67_08030</name>
</gene>
<name>A0A9D1IWZ6_9CLOT</name>
<proteinExistence type="predicted"/>
<evidence type="ECO:0000259" key="11">
    <source>
        <dbReference type="PROSITE" id="PS50929"/>
    </source>
</evidence>
<dbReference type="Gene3D" id="1.20.1560.10">
    <property type="entry name" value="ABC transporter type 1, transmembrane domain"/>
    <property type="match status" value="1"/>
</dbReference>
<keyword evidence="8 9" id="KW-0472">Membrane</keyword>
<evidence type="ECO:0000256" key="4">
    <source>
        <dbReference type="ARBA" id="ARBA00022692"/>
    </source>
</evidence>
<evidence type="ECO:0000256" key="2">
    <source>
        <dbReference type="ARBA" id="ARBA00022448"/>
    </source>
</evidence>
<dbReference type="PANTHER" id="PTHR24221:SF654">
    <property type="entry name" value="ATP-BINDING CASSETTE SUB-FAMILY B MEMBER 6"/>
    <property type="match status" value="1"/>
</dbReference>
<dbReference type="GO" id="GO:0005524">
    <property type="term" value="F:ATP binding"/>
    <property type="evidence" value="ECO:0007669"/>
    <property type="project" value="UniProtKB-KW"/>
</dbReference>
<dbReference type="PANTHER" id="PTHR24221">
    <property type="entry name" value="ATP-BINDING CASSETTE SUB-FAMILY B"/>
    <property type="match status" value="1"/>
</dbReference>
<keyword evidence="4 9" id="KW-0812">Transmembrane</keyword>
<dbReference type="InterPro" id="IPR027417">
    <property type="entry name" value="P-loop_NTPase"/>
</dbReference>
<dbReference type="Pfam" id="PF00005">
    <property type="entry name" value="ABC_tran"/>
    <property type="match status" value="1"/>
</dbReference>
<reference evidence="12" key="1">
    <citation type="submission" date="2020-10" db="EMBL/GenBank/DDBJ databases">
        <authorList>
            <person name="Gilroy R."/>
        </authorList>
    </citation>
    <scope>NUCLEOTIDE SEQUENCE</scope>
    <source>
        <strain evidence="12">CHK191-8634</strain>
    </source>
</reference>
<evidence type="ECO:0000256" key="9">
    <source>
        <dbReference type="SAM" id="Phobius"/>
    </source>
</evidence>
<evidence type="ECO:0000256" key="6">
    <source>
        <dbReference type="ARBA" id="ARBA00022840"/>
    </source>
</evidence>
<keyword evidence="3" id="KW-1003">Cell membrane</keyword>
<dbReference type="GO" id="GO:0140359">
    <property type="term" value="F:ABC-type transporter activity"/>
    <property type="evidence" value="ECO:0007669"/>
    <property type="project" value="InterPro"/>
</dbReference>
<dbReference type="InterPro" id="IPR017871">
    <property type="entry name" value="ABC_transporter-like_CS"/>
</dbReference>
<feature type="domain" description="ABC transmembrane type-1" evidence="11">
    <location>
        <begin position="152"/>
        <end position="324"/>
    </location>
</feature>
<keyword evidence="2" id="KW-0813">Transport</keyword>
<evidence type="ECO:0000256" key="5">
    <source>
        <dbReference type="ARBA" id="ARBA00022741"/>
    </source>
</evidence>
<dbReference type="Gene3D" id="3.40.50.300">
    <property type="entry name" value="P-loop containing nucleotide triphosphate hydrolases"/>
    <property type="match status" value="1"/>
</dbReference>
<evidence type="ECO:0000256" key="7">
    <source>
        <dbReference type="ARBA" id="ARBA00022989"/>
    </source>
</evidence>
<evidence type="ECO:0000313" key="13">
    <source>
        <dbReference type="Proteomes" id="UP000824073"/>
    </source>
</evidence>
<dbReference type="FunFam" id="3.40.50.300:FF:000854">
    <property type="entry name" value="Multidrug ABC transporter ATP-binding protein"/>
    <property type="match status" value="1"/>
</dbReference>
<dbReference type="InterPro" id="IPR003439">
    <property type="entry name" value="ABC_transporter-like_ATP-bd"/>
</dbReference>
<comment type="caution">
    <text evidence="12">The sequence shown here is derived from an EMBL/GenBank/DDBJ whole genome shotgun (WGS) entry which is preliminary data.</text>
</comment>
<evidence type="ECO:0000313" key="12">
    <source>
        <dbReference type="EMBL" id="HIU44226.1"/>
    </source>
</evidence>
<organism evidence="12 13">
    <name type="scientific">Candidatus Ventrousia excrementavium</name>
    <dbReference type="NCBI Taxonomy" id="2840961"/>
    <lineage>
        <taxon>Bacteria</taxon>
        <taxon>Bacillati</taxon>
        <taxon>Bacillota</taxon>
        <taxon>Clostridia</taxon>
        <taxon>Eubacteriales</taxon>
        <taxon>Clostridiaceae</taxon>
        <taxon>Clostridiaceae incertae sedis</taxon>
        <taxon>Candidatus Ventrousia</taxon>
    </lineage>
</organism>
<dbReference type="SUPFAM" id="SSF52540">
    <property type="entry name" value="P-loop containing nucleoside triphosphate hydrolases"/>
    <property type="match status" value="1"/>
</dbReference>
<comment type="subcellular location">
    <subcellularLocation>
        <location evidence="1">Cell membrane</location>
        <topology evidence="1">Multi-pass membrane protein</topology>
    </subcellularLocation>
</comment>
<dbReference type="GO" id="GO:0034040">
    <property type="term" value="F:ATPase-coupled lipid transmembrane transporter activity"/>
    <property type="evidence" value="ECO:0007669"/>
    <property type="project" value="TreeGrafter"/>
</dbReference>
<evidence type="ECO:0000256" key="8">
    <source>
        <dbReference type="ARBA" id="ARBA00023136"/>
    </source>
</evidence>
<dbReference type="PROSITE" id="PS50893">
    <property type="entry name" value="ABC_TRANSPORTER_2"/>
    <property type="match status" value="1"/>
</dbReference>
<feature type="transmembrane region" description="Helical" evidence="9">
    <location>
        <begin position="29"/>
        <end position="49"/>
    </location>
</feature>
<dbReference type="InterPro" id="IPR003593">
    <property type="entry name" value="AAA+_ATPase"/>
</dbReference>
<dbReference type="InterPro" id="IPR039421">
    <property type="entry name" value="Type_1_exporter"/>
</dbReference>
<dbReference type="EMBL" id="DVMR01000060">
    <property type="protein sequence ID" value="HIU44226.1"/>
    <property type="molecule type" value="Genomic_DNA"/>
</dbReference>
<dbReference type="Proteomes" id="UP000824073">
    <property type="component" value="Unassembled WGS sequence"/>
</dbReference>
<dbReference type="SUPFAM" id="SSF90123">
    <property type="entry name" value="ABC transporter transmembrane region"/>
    <property type="match status" value="1"/>
</dbReference>
<dbReference type="GO" id="GO:0016887">
    <property type="term" value="F:ATP hydrolysis activity"/>
    <property type="evidence" value="ECO:0007669"/>
    <property type="project" value="InterPro"/>
</dbReference>
<feature type="domain" description="ABC transporter" evidence="10">
    <location>
        <begin position="355"/>
        <end position="595"/>
    </location>
</feature>
<sequence length="601" mass="67526">MKGREQKLTLRQMGAILCRAFSVSLRTKSAVTIAINLLGFGLAFLPVLAARKLQVFTDALQGYLTSDMLPLSTVIFLFLQVVTLFLAQELYAFLSQYALGADAIRTQRYIKRKIVQCQCRVQYRYIENDDGFQQKISFAESYAGERTAQSMQSLINILQNLVMFCVVTLELGRVNPWVVVAVLATSFPAAILAYQESDDTYHTRFKWMLEGESVIKQFIAMTRPEAMKDIRHSRSYPYFKRRWRKTADGYIAKKDKLARRYLLFNSAADILRNIVFIFVLLLVCGQVYREPSLGVGVVMLVLSLSQRLQKTATALFAGASAFGSDIYYMKDFFDIDHFAREETDAAEPALTGADICAENVTFTYPNSASPALNELTLHIKDGEKIAIVGENGSGKTTFVNLLCGLYQPLQGKMSVGGQPVEKALRSVRELLSVVFQDFCHYEATLRENITVSDKARTPTAEEMKALLHDANIEDLVAQQPHGLDEEIGLFSQTGNNLSGGQWQRVAIARALYRNKARILVLDEPTAALDPMAEADLYANFTKMAGNKTVILISHRLGITKLVDRILVFHNGRIIEDGSHEELMAKGGHYRQLYTSQARWYQ</sequence>
<dbReference type="PROSITE" id="PS00211">
    <property type="entry name" value="ABC_TRANSPORTER_1"/>
    <property type="match status" value="1"/>
</dbReference>
<evidence type="ECO:0000256" key="3">
    <source>
        <dbReference type="ARBA" id="ARBA00022475"/>
    </source>
</evidence>
<reference evidence="12" key="2">
    <citation type="journal article" date="2021" name="PeerJ">
        <title>Extensive microbial diversity within the chicken gut microbiome revealed by metagenomics and culture.</title>
        <authorList>
            <person name="Gilroy R."/>
            <person name="Ravi A."/>
            <person name="Getino M."/>
            <person name="Pursley I."/>
            <person name="Horton D.L."/>
            <person name="Alikhan N.F."/>
            <person name="Baker D."/>
            <person name="Gharbi K."/>
            <person name="Hall N."/>
            <person name="Watson M."/>
            <person name="Adriaenssens E.M."/>
            <person name="Foster-Nyarko E."/>
            <person name="Jarju S."/>
            <person name="Secka A."/>
            <person name="Antonio M."/>
            <person name="Oren A."/>
            <person name="Chaudhuri R.R."/>
            <person name="La Ragione R."/>
            <person name="Hildebrand F."/>
            <person name="Pallen M.J."/>
        </authorList>
    </citation>
    <scope>NUCLEOTIDE SEQUENCE</scope>
    <source>
        <strain evidence="12">CHK191-8634</strain>
    </source>
</reference>
<feature type="transmembrane region" description="Helical" evidence="9">
    <location>
        <begin position="261"/>
        <end position="283"/>
    </location>
</feature>
<keyword evidence="7 9" id="KW-1133">Transmembrane helix</keyword>
<dbReference type="InterPro" id="IPR011527">
    <property type="entry name" value="ABC1_TM_dom"/>
</dbReference>
<accession>A0A9D1IWZ6</accession>
<protein>
    <submittedName>
        <fullName evidence="12">ATP-binding cassette domain-containing protein</fullName>
    </submittedName>
</protein>
<dbReference type="InterPro" id="IPR036640">
    <property type="entry name" value="ABC1_TM_sf"/>
</dbReference>
<keyword evidence="5" id="KW-0547">Nucleotide-binding</keyword>
<dbReference type="PROSITE" id="PS50929">
    <property type="entry name" value="ABC_TM1F"/>
    <property type="match status" value="1"/>
</dbReference>
<keyword evidence="6 12" id="KW-0067">ATP-binding</keyword>
<dbReference type="AlphaFoldDB" id="A0A9D1IWZ6"/>
<dbReference type="GO" id="GO:0005886">
    <property type="term" value="C:plasma membrane"/>
    <property type="evidence" value="ECO:0007669"/>
    <property type="project" value="UniProtKB-SubCell"/>
</dbReference>
<feature type="transmembrane region" description="Helical" evidence="9">
    <location>
        <begin position="69"/>
        <end position="87"/>
    </location>
</feature>
<dbReference type="SMART" id="SM00382">
    <property type="entry name" value="AAA"/>
    <property type="match status" value="1"/>
</dbReference>
<evidence type="ECO:0000256" key="1">
    <source>
        <dbReference type="ARBA" id="ARBA00004651"/>
    </source>
</evidence>
<evidence type="ECO:0000259" key="10">
    <source>
        <dbReference type="PROSITE" id="PS50893"/>
    </source>
</evidence>